<dbReference type="Gene3D" id="3.30.565.10">
    <property type="entry name" value="Histidine kinase-like ATPase, C-terminal domain"/>
    <property type="match status" value="1"/>
</dbReference>
<dbReference type="SUPFAM" id="SSF53850">
    <property type="entry name" value="Periplasmic binding protein-like II"/>
    <property type="match status" value="1"/>
</dbReference>
<dbReference type="CDD" id="cd16922">
    <property type="entry name" value="HATPase_EvgS-ArcB-TorS-like"/>
    <property type="match status" value="1"/>
</dbReference>
<dbReference type="SMART" id="SM00388">
    <property type="entry name" value="HisKA"/>
    <property type="match status" value="1"/>
</dbReference>
<comment type="catalytic activity">
    <reaction evidence="1">
        <text>ATP + protein L-histidine = ADP + protein N-phospho-L-histidine.</text>
        <dbReference type="EC" id="2.7.13.3"/>
    </reaction>
</comment>
<dbReference type="Pfam" id="PF02518">
    <property type="entry name" value="HATPase_c"/>
    <property type="match status" value="1"/>
</dbReference>
<dbReference type="InterPro" id="IPR004358">
    <property type="entry name" value="Sig_transdc_His_kin-like_C"/>
</dbReference>
<dbReference type="PRINTS" id="PR00344">
    <property type="entry name" value="BCTRLSENSOR"/>
</dbReference>
<dbReference type="Gene3D" id="1.10.287.130">
    <property type="match status" value="1"/>
</dbReference>
<dbReference type="Pfam" id="PF00512">
    <property type="entry name" value="HisKA"/>
    <property type="match status" value="1"/>
</dbReference>
<dbReference type="Proteomes" id="UP000718593">
    <property type="component" value="Unassembled WGS sequence"/>
</dbReference>
<evidence type="ECO:0000256" key="7">
    <source>
        <dbReference type="SAM" id="Phobius"/>
    </source>
</evidence>
<evidence type="ECO:0000259" key="9">
    <source>
        <dbReference type="PROSITE" id="PS50113"/>
    </source>
</evidence>
<keyword evidence="3" id="KW-0597">Phosphoprotein</keyword>
<keyword evidence="7" id="KW-0812">Transmembrane</keyword>
<dbReference type="EMBL" id="JABZMI010000272">
    <property type="protein sequence ID" value="MBF1165759.1"/>
    <property type="molecule type" value="Genomic_DNA"/>
</dbReference>
<dbReference type="InterPro" id="IPR000700">
    <property type="entry name" value="PAS-assoc_C"/>
</dbReference>
<dbReference type="Pfam" id="PF08447">
    <property type="entry name" value="PAS_3"/>
    <property type="match status" value="1"/>
</dbReference>
<sequence>MPPSAPLLRLLLSLLLALACGLATAVEPLRIGIFAYRPKPIMEQRFQPLADYLGKVLGGRPVELLALEQAEMEAALAENRLDFLMTNPSHYLVVRSRSQLASIVATVISRDDGLEVSSLGGVIVTAAQRDDINTLKDLQGKRIGVPGTRYLGGYQTQILEMLEAGIPLPASKNLQVLEKHDKVIEAVLAGQVDAGFVRTGIIESLQGEGRLNPAQLKVINPQNLAGFPYRVSTRLYPEWPFIALPTVDRSTLRRVSAALLSLDAEHPVAHAAHIGGFAPPADYAVVDNLARHLRMPPYDVAPQFTLTDVWHHYRLSIIGGGAALGLIVLLLALVIRRNHALSALTRSLRDKDETQRQLLARLDTVANASPALFWTAGLDKGCDWFNRRWLEFTGRRMEQELGNGWAEGVHPDDFDRCLANYVSAFDARQPFSMEYRLRHHDGSFRWLLERGLPRHDADGRFIGYIGSCLDISEEKAMQFALKDLNASLEQRVAARTAELAAARDAAEAGSRAKSAFLAKMSHELRTPMNGVMGMIELAKRRMADPKGLDQLDKAQRSATRLLGLINDILDLSKIEAERMALEDIPFDIQQSVEHILSTLGPSASEKGLQLETDIPAALIDMPLSGDPLRLGQVLFNLVGNAIKFTDRGAVTLRIAPLAETSTTMQLRFEVIDTGIGISHEAQQRLFSDFEQADNSMTRKYGGTGLGLAICKRLVRLMGGEIGVDSQPGKGSTLWFVLPLKKCQSAPRPVPAAAVPVSAEQRLQRAFAGRHILLAVDTDFTAHQAH</sequence>
<dbReference type="AlphaFoldDB" id="A0A930BU66"/>
<evidence type="ECO:0000256" key="1">
    <source>
        <dbReference type="ARBA" id="ARBA00000085"/>
    </source>
</evidence>
<name>A0A930BU66_9RHOO</name>
<evidence type="ECO:0000256" key="3">
    <source>
        <dbReference type="ARBA" id="ARBA00022553"/>
    </source>
</evidence>
<dbReference type="SMART" id="SM00086">
    <property type="entry name" value="PAC"/>
    <property type="match status" value="1"/>
</dbReference>
<protein>
    <recommendedName>
        <fullName evidence="6">Virulence sensor protein BvgS</fullName>
        <ecNumber evidence="2">2.7.13.3</ecNumber>
    </recommendedName>
</protein>
<dbReference type="InterPro" id="IPR036890">
    <property type="entry name" value="HATPase_C_sf"/>
</dbReference>
<dbReference type="InterPro" id="IPR001610">
    <property type="entry name" value="PAC"/>
</dbReference>
<dbReference type="InterPro" id="IPR000014">
    <property type="entry name" value="PAS"/>
</dbReference>
<evidence type="ECO:0000313" key="11">
    <source>
        <dbReference type="Proteomes" id="UP000718593"/>
    </source>
</evidence>
<dbReference type="EC" id="2.7.13.3" evidence="2"/>
<dbReference type="SUPFAM" id="SSF47384">
    <property type="entry name" value="Homodimeric domain of signal transducing histidine kinase"/>
    <property type="match status" value="1"/>
</dbReference>
<dbReference type="SUPFAM" id="SSF55874">
    <property type="entry name" value="ATPase domain of HSP90 chaperone/DNA topoisomerase II/histidine kinase"/>
    <property type="match status" value="1"/>
</dbReference>
<proteinExistence type="predicted"/>
<evidence type="ECO:0000259" key="8">
    <source>
        <dbReference type="PROSITE" id="PS50109"/>
    </source>
</evidence>
<dbReference type="InterPro" id="IPR005467">
    <property type="entry name" value="His_kinase_dom"/>
</dbReference>
<feature type="non-terminal residue" evidence="10">
    <location>
        <position position="785"/>
    </location>
</feature>
<dbReference type="SMART" id="SM00091">
    <property type="entry name" value="PAS"/>
    <property type="match status" value="1"/>
</dbReference>
<dbReference type="PANTHER" id="PTHR45339:SF1">
    <property type="entry name" value="HYBRID SIGNAL TRANSDUCTION HISTIDINE KINASE J"/>
    <property type="match status" value="1"/>
</dbReference>
<dbReference type="GO" id="GO:0000155">
    <property type="term" value="F:phosphorelay sensor kinase activity"/>
    <property type="evidence" value="ECO:0007669"/>
    <property type="project" value="InterPro"/>
</dbReference>
<dbReference type="PROSITE" id="PS50113">
    <property type="entry name" value="PAC"/>
    <property type="match status" value="1"/>
</dbReference>
<dbReference type="SUPFAM" id="SSF55785">
    <property type="entry name" value="PYP-like sensor domain (PAS domain)"/>
    <property type="match status" value="1"/>
</dbReference>
<dbReference type="PANTHER" id="PTHR45339">
    <property type="entry name" value="HYBRID SIGNAL TRANSDUCTION HISTIDINE KINASE J"/>
    <property type="match status" value="1"/>
</dbReference>
<dbReference type="PROSITE" id="PS50109">
    <property type="entry name" value="HIS_KIN"/>
    <property type="match status" value="1"/>
</dbReference>
<dbReference type="InterPro" id="IPR035965">
    <property type="entry name" value="PAS-like_dom_sf"/>
</dbReference>
<evidence type="ECO:0000256" key="4">
    <source>
        <dbReference type="ARBA" id="ARBA00023012"/>
    </source>
</evidence>
<keyword evidence="4" id="KW-0902">Two-component regulatory system</keyword>
<accession>A0A930BU66</accession>
<feature type="domain" description="Histidine kinase" evidence="8">
    <location>
        <begin position="519"/>
        <end position="741"/>
    </location>
</feature>
<dbReference type="InterPro" id="IPR003661">
    <property type="entry name" value="HisK_dim/P_dom"/>
</dbReference>
<dbReference type="Gene3D" id="3.40.190.10">
    <property type="entry name" value="Periplasmic binding protein-like II"/>
    <property type="match status" value="2"/>
</dbReference>
<dbReference type="FunFam" id="3.30.450.20:FF:000099">
    <property type="entry name" value="Sensory box sensor histidine kinase"/>
    <property type="match status" value="1"/>
</dbReference>
<reference evidence="10" key="1">
    <citation type="submission" date="2020-04" db="EMBL/GenBank/DDBJ databases">
        <title>Deep metagenomics examines the oral microbiome during advanced dental caries in children, revealing novel taxa and co-occurrences with host molecules.</title>
        <authorList>
            <person name="Baker J.L."/>
            <person name="Morton J.T."/>
            <person name="Dinis M."/>
            <person name="Alvarez R."/>
            <person name="Tran N.C."/>
            <person name="Knight R."/>
            <person name="Edlund A."/>
        </authorList>
    </citation>
    <scope>NUCLEOTIDE SEQUENCE</scope>
    <source>
        <strain evidence="10">JCVI_32_bin.24</strain>
    </source>
</reference>
<evidence type="ECO:0000256" key="5">
    <source>
        <dbReference type="ARBA" id="ARBA00058004"/>
    </source>
</evidence>
<evidence type="ECO:0000313" key="10">
    <source>
        <dbReference type="EMBL" id="MBF1165759.1"/>
    </source>
</evidence>
<dbReference type="Pfam" id="PF12974">
    <property type="entry name" value="Phosphonate-bd"/>
    <property type="match status" value="1"/>
</dbReference>
<feature type="transmembrane region" description="Helical" evidence="7">
    <location>
        <begin position="313"/>
        <end position="335"/>
    </location>
</feature>
<evidence type="ECO:0000256" key="2">
    <source>
        <dbReference type="ARBA" id="ARBA00012438"/>
    </source>
</evidence>
<dbReference type="CDD" id="cd00082">
    <property type="entry name" value="HisKA"/>
    <property type="match status" value="1"/>
</dbReference>
<dbReference type="NCBIfam" id="TIGR00229">
    <property type="entry name" value="sensory_box"/>
    <property type="match status" value="1"/>
</dbReference>
<keyword evidence="7" id="KW-1133">Transmembrane helix</keyword>
<dbReference type="SMART" id="SM00387">
    <property type="entry name" value="HATPase_c"/>
    <property type="match status" value="1"/>
</dbReference>
<comment type="caution">
    <text evidence="10">The sequence shown here is derived from an EMBL/GenBank/DDBJ whole genome shotgun (WGS) entry which is preliminary data.</text>
</comment>
<organism evidence="10 11">
    <name type="scientific">Dechloromonas agitata</name>
    <dbReference type="NCBI Taxonomy" id="73030"/>
    <lineage>
        <taxon>Bacteria</taxon>
        <taxon>Pseudomonadati</taxon>
        <taxon>Pseudomonadota</taxon>
        <taxon>Betaproteobacteria</taxon>
        <taxon>Rhodocyclales</taxon>
        <taxon>Azonexaceae</taxon>
        <taxon>Dechloromonas</taxon>
    </lineage>
</organism>
<dbReference type="Gene3D" id="3.30.450.20">
    <property type="entry name" value="PAS domain"/>
    <property type="match status" value="1"/>
</dbReference>
<comment type="function">
    <text evidence="5">Member of the two-component regulatory system BvgS/BvgA. Phosphorylates BvgA via a four-step phosphorelay in response to environmental signals.</text>
</comment>
<evidence type="ECO:0000256" key="6">
    <source>
        <dbReference type="ARBA" id="ARBA00070152"/>
    </source>
</evidence>
<dbReference type="FunFam" id="3.30.565.10:FF:000010">
    <property type="entry name" value="Sensor histidine kinase RcsC"/>
    <property type="match status" value="1"/>
</dbReference>
<keyword evidence="7" id="KW-0472">Membrane</keyword>
<feature type="domain" description="PAC" evidence="9">
    <location>
        <begin position="431"/>
        <end position="483"/>
    </location>
</feature>
<dbReference type="InterPro" id="IPR003594">
    <property type="entry name" value="HATPase_dom"/>
</dbReference>
<dbReference type="InterPro" id="IPR036097">
    <property type="entry name" value="HisK_dim/P_sf"/>
</dbReference>
<gene>
    <name evidence="10" type="ORF">HXL68_12070</name>
</gene>
<dbReference type="InterPro" id="IPR013655">
    <property type="entry name" value="PAS_fold_3"/>
</dbReference>
<dbReference type="CDD" id="cd00130">
    <property type="entry name" value="PAS"/>
    <property type="match status" value="1"/>
</dbReference>